<reference evidence="2" key="1">
    <citation type="submission" date="2023-02" db="EMBL/GenBank/DDBJ databases">
        <title>Genome of toxic invasive species Heracleum sosnowskyi carries increased number of genes despite the absence of recent whole-genome duplications.</title>
        <authorList>
            <person name="Schelkunov M."/>
            <person name="Shtratnikova V."/>
            <person name="Makarenko M."/>
            <person name="Klepikova A."/>
            <person name="Omelchenko D."/>
            <person name="Novikova G."/>
            <person name="Obukhova E."/>
            <person name="Bogdanov V."/>
            <person name="Penin A."/>
            <person name="Logacheva M."/>
        </authorList>
    </citation>
    <scope>NUCLEOTIDE SEQUENCE</scope>
    <source>
        <strain evidence="2">Hsosn_3</strain>
        <tissue evidence="2">Leaf</tissue>
    </source>
</reference>
<protein>
    <submittedName>
        <fullName evidence="2">Protein DEFECTIVE IN MERISTEM SILENCING 3-like</fullName>
    </submittedName>
</protein>
<dbReference type="PANTHER" id="PTHR33566">
    <property type="entry name" value="EN/SPM-LIKE TRANSPOSON-RELATED"/>
    <property type="match status" value="1"/>
</dbReference>
<accession>A0AAD8N879</accession>
<proteinExistence type="predicted"/>
<evidence type="ECO:0000256" key="1">
    <source>
        <dbReference type="SAM" id="MobiDB-lite"/>
    </source>
</evidence>
<comment type="caution">
    <text evidence="2">The sequence shown here is derived from an EMBL/GenBank/DDBJ whole genome shotgun (WGS) entry which is preliminary data.</text>
</comment>
<name>A0AAD8N879_9APIA</name>
<keyword evidence="3" id="KW-1185">Reference proteome</keyword>
<feature type="region of interest" description="Disordered" evidence="1">
    <location>
        <begin position="115"/>
        <end position="139"/>
    </location>
</feature>
<organism evidence="2 3">
    <name type="scientific">Heracleum sosnowskyi</name>
    <dbReference type="NCBI Taxonomy" id="360622"/>
    <lineage>
        <taxon>Eukaryota</taxon>
        <taxon>Viridiplantae</taxon>
        <taxon>Streptophyta</taxon>
        <taxon>Embryophyta</taxon>
        <taxon>Tracheophyta</taxon>
        <taxon>Spermatophyta</taxon>
        <taxon>Magnoliopsida</taxon>
        <taxon>eudicotyledons</taxon>
        <taxon>Gunneridae</taxon>
        <taxon>Pentapetalae</taxon>
        <taxon>asterids</taxon>
        <taxon>campanulids</taxon>
        <taxon>Apiales</taxon>
        <taxon>Apiaceae</taxon>
        <taxon>Apioideae</taxon>
        <taxon>apioid superclade</taxon>
        <taxon>Tordylieae</taxon>
        <taxon>Tordyliinae</taxon>
        <taxon>Heracleum</taxon>
    </lineage>
</organism>
<dbReference type="Proteomes" id="UP001237642">
    <property type="component" value="Unassembled WGS sequence"/>
</dbReference>
<gene>
    <name evidence="2" type="ORF">POM88_009299</name>
</gene>
<dbReference type="AlphaFoldDB" id="A0AAD8N879"/>
<feature type="compositionally biased region" description="Gly residues" evidence="1">
    <location>
        <begin position="120"/>
        <end position="129"/>
    </location>
</feature>
<reference evidence="2" key="2">
    <citation type="submission" date="2023-05" db="EMBL/GenBank/DDBJ databases">
        <authorList>
            <person name="Schelkunov M.I."/>
        </authorList>
    </citation>
    <scope>NUCLEOTIDE SEQUENCE</scope>
    <source>
        <strain evidence="2">Hsosn_3</strain>
        <tissue evidence="2">Leaf</tissue>
    </source>
</reference>
<sequence length="507" mass="56381">MAAALRAKSSRTTSYFTLSEFRFFILDHIHTVRTANFQTSSRSKLDDYISNTTYHSPVSIKDNFFDKGHDNFEYLKGFNRRINISSAYGSPPEVWQPPGDEIVVRPGVKFVQVPDKDGVSSGGSSGGFGGKDESWGGSNMGNSFPTPKEIFSFSSVVIDVIIPVLQFITTVREYLVTLWRKGLLVQNSLPIRSLCTVATPKAEMESAPSQAEAVIEKNYQDDLEKIGLRIKQHKDRIKFLRTQKNIVESSIRDMQVTIGKYHTSTESVSEKVDAQIEEETSKYLNQGKSAAWLICQLKAHRESEVSDSPRVKDVLGIVATLGKVDDENLGRLLAEYLGKEAMMAIVYKTFDGVKDLDSYDKEGITDRNSGLHGIGSSFGRLVEGQFRVICLNGLIPYVGEFVADDPQRRLDLIKPKFPGGETPCGFVGYAVNLVHIDNQNLFCVTSSGHGLRETLFYHLFSQLQVYRTEKDMQQALPCIKNGAVSLDGGMIRSPFFTLALGTSCRSL</sequence>
<evidence type="ECO:0000313" key="2">
    <source>
        <dbReference type="EMBL" id="KAK1399436.1"/>
    </source>
</evidence>
<dbReference type="EMBL" id="JAUIZM010000002">
    <property type="protein sequence ID" value="KAK1399436.1"/>
    <property type="molecule type" value="Genomic_DNA"/>
</dbReference>
<dbReference type="PANTHER" id="PTHR33566:SF6">
    <property type="entry name" value="PROTEIN DEFECTIVE IN MERISTEM SILENCING 3"/>
    <property type="match status" value="1"/>
</dbReference>
<evidence type="ECO:0000313" key="3">
    <source>
        <dbReference type="Proteomes" id="UP001237642"/>
    </source>
</evidence>